<dbReference type="GeneID" id="116218391"/>
<dbReference type="OrthoDB" id="8942450at2759"/>
<accession>A0A6P8EUE4</accession>
<keyword evidence="1" id="KW-0472">Membrane</keyword>
<gene>
    <name evidence="3" type="primary">LOC116218391</name>
</gene>
<dbReference type="KEGG" id="char:116218391"/>
<keyword evidence="1" id="KW-1133">Transmembrane helix</keyword>
<evidence type="ECO:0000256" key="1">
    <source>
        <dbReference type="SAM" id="Phobius"/>
    </source>
</evidence>
<proteinExistence type="predicted"/>
<sequence length="211" mass="23702">MARSKSSQNTCNCLVAFLALWSMISLVVIIVWATWPYMRSLSQCEAARQATVEKIEGAKVVSERDQNVLLDQLSNSRGNQTALLRELDIIMERLRETNVSLMDSLQWKEVLKENITTLKSEKEIHMTLQKNLSSVLAWQEAHTDTLQANLTWSLHQWDSCNALLNAANSQQVAAESQNKACKSTSAYLFKLLNACRIEDDSGSQQINAVAL</sequence>
<keyword evidence="2" id="KW-1185">Reference proteome</keyword>
<keyword evidence="1" id="KW-0812">Transmembrane</keyword>
<feature type="transmembrane region" description="Helical" evidence="1">
    <location>
        <begin position="12"/>
        <end position="35"/>
    </location>
</feature>
<evidence type="ECO:0000313" key="3">
    <source>
        <dbReference type="RefSeq" id="XP_031415801.1"/>
    </source>
</evidence>
<protein>
    <submittedName>
        <fullName evidence="3">Uncharacterized protein LOC116218391</fullName>
    </submittedName>
</protein>
<organism evidence="2 3">
    <name type="scientific">Clupea harengus</name>
    <name type="common">Atlantic herring</name>
    <dbReference type="NCBI Taxonomy" id="7950"/>
    <lineage>
        <taxon>Eukaryota</taxon>
        <taxon>Metazoa</taxon>
        <taxon>Chordata</taxon>
        <taxon>Craniata</taxon>
        <taxon>Vertebrata</taxon>
        <taxon>Euteleostomi</taxon>
        <taxon>Actinopterygii</taxon>
        <taxon>Neopterygii</taxon>
        <taxon>Teleostei</taxon>
        <taxon>Clupei</taxon>
        <taxon>Clupeiformes</taxon>
        <taxon>Clupeoidei</taxon>
        <taxon>Clupeidae</taxon>
        <taxon>Clupea</taxon>
    </lineage>
</organism>
<reference evidence="3" key="1">
    <citation type="submission" date="2025-08" db="UniProtKB">
        <authorList>
            <consortium name="RefSeq"/>
        </authorList>
    </citation>
    <scope>IDENTIFICATION</scope>
</reference>
<dbReference type="Proteomes" id="UP000515152">
    <property type="component" value="Chromosome 22"/>
</dbReference>
<name>A0A6P8EUE4_CLUHA</name>
<dbReference type="RefSeq" id="XP_031415801.1">
    <property type="nucleotide sequence ID" value="XM_031559941.2"/>
</dbReference>
<dbReference type="AlphaFoldDB" id="A0A6P8EUE4"/>
<evidence type="ECO:0000313" key="2">
    <source>
        <dbReference type="Proteomes" id="UP000515152"/>
    </source>
</evidence>